<evidence type="ECO:0000256" key="1">
    <source>
        <dbReference type="SAM" id="SignalP"/>
    </source>
</evidence>
<organism evidence="2 3">
    <name type="scientific">Prorocentrum cordatum</name>
    <dbReference type="NCBI Taxonomy" id="2364126"/>
    <lineage>
        <taxon>Eukaryota</taxon>
        <taxon>Sar</taxon>
        <taxon>Alveolata</taxon>
        <taxon>Dinophyceae</taxon>
        <taxon>Prorocentrales</taxon>
        <taxon>Prorocentraceae</taxon>
        <taxon>Prorocentrum</taxon>
    </lineage>
</organism>
<sequence>MMAPAFRATVALLLVAPGGAGRALPALQADSSLLARSTELRLRERAALSPPARLQLLRADAQIAQCLQRRRADPTQIAATVQQGLSAVMGAVKHFMMQPPEVEQGLDVLGKGLLEAISEPIREQYSNATAYAAFEQEWMGFFETAVSTTPAVQGNITLFQEEGRPDAVIMAISDILWLLSEGVVRFVPHETAQEVAKYVDAVGDLLGAVGASWEGFGSGQEAQAIEDLYFALRGVLDQVLPEDLRNDETYKLVIGTLDGVIYSLSETVLDFQRQIVEGTWKVSEEEPEELLQEAHRAGTAGGLERAVAGKVDGSASGKQPIPDGAMVALCEETGNYTEKIGHWCYAACPAGMASVGLQCKTQCQGEFPADDGAMMCGHNPGVLAEAVMNMVIGVATGAINSGLLIASMAKDGVDTDSLVNTIQAFVNMGKPFAYQTCPLTGR</sequence>
<feature type="signal peptide" evidence="1">
    <location>
        <begin position="1"/>
        <end position="20"/>
    </location>
</feature>
<proteinExistence type="predicted"/>
<dbReference type="Proteomes" id="UP001189429">
    <property type="component" value="Unassembled WGS sequence"/>
</dbReference>
<feature type="chain" id="PRO_5045155268" evidence="1">
    <location>
        <begin position="21"/>
        <end position="442"/>
    </location>
</feature>
<evidence type="ECO:0000313" key="3">
    <source>
        <dbReference type="Proteomes" id="UP001189429"/>
    </source>
</evidence>
<keyword evidence="3" id="KW-1185">Reference proteome</keyword>
<name>A0ABN9V6L8_9DINO</name>
<evidence type="ECO:0000313" key="2">
    <source>
        <dbReference type="EMBL" id="CAK0868544.1"/>
    </source>
</evidence>
<comment type="caution">
    <text evidence="2">The sequence shown here is derived from an EMBL/GenBank/DDBJ whole genome shotgun (WGS) entry which is preliminary data.</text>
</comment>
<dbReference type="EMBL" id="CAUYUJ010016759">
    <property type="protein sequence ID" value="CAK0868544.1"/>
    <property type="molecule type" value="Genomic_DNA"/>
</dbReference>
<accession>A0ABN9V6L8</accession>
<reference evidence="2" key="1">
    <citation type="submission" date="2023-10" db="EMBL/GenBank/DDBJ databases">
        <authorList>
            <person name="Chen Y."/>
            <person name="Shah S."/>
            <person name="Dougan E. K."/>
            <person name="Thang M."/>
            <person name="Chan C."/>
        </authorList>
    </citation>
    <scope>NUCLEOTIDE SEQUENCE [LARGE SCALE GENOMIC DNA]</scope>
</reference>
<gene>
    <name evidence="2" type="ORF">PCOR1329_LOCUS55174</name>
</gene>
<protein>
    <submittedName>
        <fullName evidence="2">Uncharacterized protein</fullName>
    </submittedName>
</protein>
<keyword evidence="1" id="KW-0732">Signal</keyword>